<dbReference type="SUPFAM" id="SSF52540">
    <property type="entry name" value="P-loop containing nucleoside triphosphate hydrolases"/>
    <property type="match status" value="1"/>
</dbReference>
<evidence type="ECO:0000313" key="7">
    <source>
        <dbReference type="Proteomes" id="UP001149142"/>
    </source>
</evidence>
<dbReference type="InterPro" id="IPR027417">
    <property type="entry name" value="P-loop_NTPase"/>
</dbReference>
<sequence length="208" mass="23692">MSFKKYHPLLKESLEKLGIETPNAFQKKLLPIIKSGADVYGIGPKGCGKKTALIISVIQKLKAEAFEDSPRALILVKDKQEALQLKEKFEAFTANTDLRIYCAYAAKNLETQREDIYYGVDILIATPKQLSKLYHLNSVHTGELKLFIVHDADFINRDNNHNYILRLTESTPKAQFVIFSENFNSKIAAYQDSFMFNARMVKVKSQIL</sequence>
<dbReference type="PANTHER" id="PTHR47959:SF13">
    <property type="entry name" value="ATP-DEPENDENT RNA HELICASE RHLE"/>
    <property type="match status" value="1"/>
</dbReference>
<name>A0ABT4RVU9_9FLAO</name>
<dbReference type="SMART" id="SM00487">
    <property type="entry name" value="DEXDc"/>
    <property type="match status" value="1"/>
</dbReference>
<evidence type="ECO:0000259" key="5">
    <source>
        <dbReference type="PROSITE" id="PS51192"/>
    </source>
</evidence>
<keyword evidence="2" id="KW-0378">Hydrolase</keyword>
<gene>
    <name evidence="6" type="ORF">OOZ35_00520</name>
</gene>
<evidence type="ECO:0000256" key="3">
    <source>
        <dbReference type="ARBA" id="ARBA00022806"/>
    </source>
</evidence>
<dbReference type="RefSeq" id="WP_106687107.1">
    <property type="nucleotide sequence ID" value="NZ_CAXQEU010000045.1"/>
</dbReference>
<dbReference type="InterPro" id="IPR014001">
    <property type="entry name" value="Helicase_ATP-bd"/>
</dbReference>
<evidence type="ECO:0000313" key="6">
    <source>
        <dbReference type="EMBL" id="MDA0175969.1"/>
    </source>
</evidence>
<dbReference type="PROSITE" id="PS51192">
    <property type="entry name" value="HELICASE_ATP_BIND_1"/>
    <property type="match status" value="1"/>
</dbReference>
<dbReference type="InterPro" id="IPR011545">
    <property type="entry name" value="DEAD/DEAH_box_helicase_dom"/>
</dbReference>
<keyword evidence="7" id="KW-1185">Reference proteome</keyword>
<dbReference type="EMBL" id="JAPFGC010000002">
    <property type="protein sequence ID" value="MDA0175969.1"/>
    <property type="molecule type" value="Genomic_DNA"/>
</dbReference>
<keyword evidence="3 6" id="KW-0347">Helicase</keyword>
<keyword evidence="4" id="KW-0067">ATP-binding</keyword>
<organism evidence="6 7">
    <name type="scientific">Mesoflavibacter profundi</name>
    <dbReference type="NCBI Taxonomy" id="2708110"/>
    <lineage>
        <taxon>Bacteria</taxon>
        <taxon>Pseudomonadati</taxon>
        <taxon>Bacteroidota</taxon>
        <taxon>Flavobacteriia</taxon>
        <taxon>Flavobacteriales</taxon>
        <taxon>Flavobacteriaceae</taxon>
        <taxon>Mesoflavibacter</taxon>
    </lineage>
</organism>
<comment type="caution">
    <text evidence="6">The sequence shown here is derived from an EMBL/GenBank/DDBJ whole genome shotgun (WGS) entry which is preliminary data.</text>
</comment>
<evidence type="ECO:0000256" key="1">
    <source>
        <dbReference type="ARBA" id="ARBA00022741"/>
    </source>
</evidence>
<dbReference type="Gene3D" id="3.40.50.300">
    <property type="entry name" value="P-loop containing nucleotide triphosphate hydrolases"/>
    <property type="match status" value="1"/>
</dbReference>
<feature type="domain" description="Helicase ATP-binding" evidence="5">
    <location>
        <begin position="30"/>
        <end position="201"/>
    </location>
</feature>
<keyword evidence="1" id="KW-0547">Nucleotide-binding</keyword>
<evidence type="ECO:0000256" key="2">
    <source>
        <dbReference type="ARBA" id="ARBA00022801"/>
    </source>
</evidence>
<dbReference type="PANTHER" id="PTHR47959">
    <property type="entry name" value="ATP-DEPENDENT RNA HELICASE RHLE-RELATED"/>
    <property type="match status" value="1"/>
</dbReference>
<proteinExistence type="predicted"/>
<evidence type="ECO:0000256" key="4">
    <source>
        <dbReference type="ARBA" id="ARBA00022840"/>
    </source>
</evidence>
<protein>
    <submittedName>
        <fullName evidence="6">DEAD/DEAH box helicase</fullName>
    </submittedName>
</protein>
<dbReference type="InterPro" id="IPR050079">
    <property type="entry name" value="DEAD_box_RNA_helicase"/>
</dbReference>
<reference evidence="6" key="1">
    <citation type="submission" date="2022-11" db="EMBL/GenBank/DDBJ databases">
        <title>Refractory cell wall polysaccharides provide important carbon source for microbial heterotrophs in the hadal ocean.</title>
        <authorList>
            <person name="Zhu X."/>
        </authorList>
    </citation>
    <scope>NUCLEOTIDE SEQUENCE</scope>
    <source>
        <strain evidence="6">MTRN7</strain>
    </source>
</reference>
<dbReference type="GO" id="GO:0004386">
    <property type="term" value="F:helicase activity"/>
    <property type="evidence" value="ECO:0007669"/>
    <property type="project" value="UniProtKB-KW"/>
</dbReference>
<dbReference type="Pfam" id="PF00270">
    <property type="entry name" value="DEAD"/>
    <property type="match status" value="1"/>
</dbReference>
<dbReference type="Proteomes" id="UP001149142">
    <property type="component" value="Unassembled WGS sequence"/>
</dbReference>
<accession>A0ABT4RVU9</accession>